<dbReference type="PANTHER" id="PTHR22789">
    <property type="entry name" value="FUCULOSE PHOSPHATE ALDOLASE"/>
    <property type="match status" value="1"/>
</dbReference>
<gene>
    <name evidence="4" type="ORF">C7380_10684</name>
</gene>
<dbReference type="InterPro" id="IPR001303">
    <property type="entry name" value="Aldolase_II/adducin_N"/>
</dbReference>
<organism evidence="4 5">
    <name type="scientific">Oceanotoga teriensis</name>
    <dbReference type="NCBI Taxonomy" id="515440"/>
    <lineage>
        <taxon>Bacteria</taxon>
        <taxon>Thermotogati</taxon>
        <taxon>Thermotogota</taxon>
        <taxon>Thermotogae</taxon>
        <taxon>Petrotogales</taxon>
        <taxon>Petrotogaceae</taxon>
        <taxon>Oceanotoga</taxon>
    </lineage>
</organism>
<dbReference type="RefSeq" id="WP_109604523.1">
    <property type="nucleotide sequence ID" value="NZ_JAMHJO010000006.1"/>
</dbReference>
<name>A0AA45C7D7_9BACT</name>
<dbReference type="GO" id="GO:0019323">
    <property type="term" value="P:pentose catabolic process"/>
    <property type="evidence" value="ECO:0007669"/>
    <property type="project" value="TreeGrafter"/>
</dbReference>
<sequence length="219" mass="24402">MLENLKKEVIRVAVHAQETGLCKHKSGNFSIRDKETNYVVVTPSAVDRTELTVDDMCVLDLDGNVVEIVNKNRKPSSETMMHLEIYKTRDDVFSVAHTHSKMATSFAVLAKPIPAIIYEVAGFGLKDGIVPVAPYGRPGTRELALSVVEPVKRSDMFLLEKHGVVAVGINIDDALLKVEYAEELAEIYFNALLINGGKEPDAFTPEELRGWKYPEKFQK</sequence>
<evidence type="ECO:0000313" key="5">
    <source>
        <dbReference type="Proteomes" id="UP000245921"/>
    </source>
</evidence>
<dbReference type="InterPro" id="IPR050197">
    <property type="entry name" value="Aldolase_class_II_sugar_metab"/>
</dbReference>
<dbReference type="SUPFAM" id="SSF53639">
    <property type="entry name" value="AraD/HMP-PK domain-like"/>
    <property type="match status" value="1"/>
</dbReference>
<dbReference type="SMART" id="SM01007">
    <property type="entry name" value="Aldolase_II"/>
    <property type="match status" value="1"/>
</dbReference>
<keyword evidence="1" id="KW-0479">Metal-binding</keyword>
<evidence type="ECO:0000259" key="3">
    <source>
        <dbReference type="SMART" id="SM01007"/>
    </source>
</evidence>
<dbReference type="EMBL" id="QGGI01000006">
    <property type="protein sequence ID" value="PWJ95276.1"/>
    <property type="molecule type" value="Genomic_DNA"/>
</dbReference>
<keyword evidence="5" id="KW-1185">Reference proteome</keyword>
<dbReference type="GO" id="GO:0005829">
    <property type="term" value="C:cytosol"/>
    <property type="evidence" value="ECO:0007669"/>
    <property type="project" value="TreeGrafter"/>
</dbReference>
<comment type="caution">
    <text evidence="4">The sequence shown here is derived from an EMBL/GenBank/DDBJ whole genome shotgun (WGS) entry which is preliminary data.</text>
</comment>
<dbReference type="Proteomes" id="UP000245921">
    <property type="component" value="Unassembled WGS sequence"/>
</dbReference>
<dbReference type="GO" id="GO:0016832">
    <property type="term" value="F:aldehyde-lyase activity"/>
    <property type="evidence" value="ECO:0007669"/>
    <property type="project" value="TreeGrafter"/>
</dbReference>
<keyword evidence="2" id="KW-0456">Lyase</keyword>
<reference evidence="4 5" key="1">
    <citation type="submission" date="2018-05" db="EMBL/GenBank/DDBJ databases">
        <title>Genomic Encyclopedia of Type Strains, Phase IV (KMG-IV): sequencing the most valuable type-strain genomes for metagenomic binning, comparative biology and taxonomic classification.</title>
        <authorList>
            <person name="Goeker M."/>
        </authorList>
    </citation>
    <scope>NUCLEOTIDE SEQUENCE [LARGE SCALE GENOMIC DNA]</scope>
    <source>
        <strain evidence="4 5">DSM 24906</strain>
    </source>
</reference>
<dbReference type="AlphaFoldDB" id="A0AA45C7D7"/>
<dbReference type="PANTHER" id="PTHR22789:SF0">
    <property type="entry name" value="3-OXO-TETRONATE 4-PHOSPHATE DECARBOXYLASE-RELATED"/>
    <property type="match status" value="1"/>
</dbReference>
<dbReference type="Gene3D" id="3.40.225.10">
    <property type="entry name" value="Class II aldolase/adducin N-terminal domain"/>
    <property type="match status" value="1"/>
</dbReference>
<proteinExistence type="predicted"/>
<accession>A0AA45C7D7</accession>
<dbReference type="InterPro" id="IPR036409">
    <property type="entry name" value="Aldolase_II/adducin_N_sf"/>
</dbReference>
<protein>
    <submittedName>
        <fullName evidence="4">L-fuculose-phosphate aldolase</fullName>
    </submittedName>
</protein>
<evidence type="ECO:0000313" key="4">
    <source>
        <dbReference type="EMBL" id="PWJ95276.1"/>
    </source>
</evidence>
<dbReference type="GO" id="GO:0046872">
    <property type="term" value="F:metal ion binding"/>
    <property type="evidence" value="ECO:0007669"/>
    <property type="project" value="UniProtKB-KW"/>
</dbReference>
<dbReference type="Pfam" id="PF00596">
    <property type="entry name" value="Aldolase_II"/>
    <property type="match status" value="1"/>
</dbReference>
<evidence type="ECO:0000256" key="2">
    <source>
        <dbReference type="ARBA" id="ARBA00023239"/>
    </source>
</evidence>
<feature type="domain" description="Class II aldolase/adducin N-terminal" evidence="3">
    <location>
        <begin position="7"/>
        <end position="189"/>
    </location>
</feature>
<evidence type="ECO:0000256" key="1">
    <source>
        <dbReference type="ARBA" id="ARBA00022723"/>
    </source>
</evidence>